<name>A0A2J6QE65_9HELO</name>
<dbReference type="Proteomes" id="UP000235672">
    <property type="component" value="Unassembled WGS sequence"/>
</dbReference>
<keyword evidence="2" id="KW-1185">Reference proteome</keyword>
<reference evidence="1 2" key="1">
    <citation type="submission" date="2016-05" db="EMBL/GenBank/DDBJ databases">
        <title>A degradative enzymes factory behind the ericoid mycorrhizal symbiosis.</title>
        <authorList>
            <consortium name="DOE Joint Genome Institute"/>
            <person name="Martino E."/>
            <person name="Morin E."/>
            <person name="Grelet G."/>
            <person name="Kuo A."/>
            <person name="Kohler A."/>
            <person name="Daghino S."/>
            <person name="Barry K."/>
            <person name="Choi C."/>
            <person name="Cichocki N."/>
            <person name="Clum A."/>
            <person name="Copeland A."/>
            <person name="Hainaut M."/>
            <person name="Haridas S."/>
            <person name="Labutti K."/>
            <person name="Lindquist E."/>
            <person name="Lipzen A."/>
            <person name="Khouja H.-R."/>
            <person name="Murat C."/>
            <person name="Ohm R."/>
            <person name="Olson A."/>
            <person name="Spatafora J."/>
            <person name="Veneault-Fourrey C."/>
            <person name="Henrissat B."/>
            <person name="Grigoriev I."/>
            <person name="Martin F."/>
            <person name="Perotto S."/>
        </authorList>
    </citation>
    <scope>NUCLEOTIDE SEQUENCE [LARGE SCALE GENOMIC DNA]</scope>
    <source>
        <strain evidence="1 2">UAMH 7357</strain>
    </source>
</reference>
<gene>
    <name evidence="1" type="ORF">NA56DRAFT_566917</name>
</gene>
<evidence type="ECO:0000313" key="1">
    <source>
        <dbReference type="EMBL" id="PMD24538.1"/>
    </source>
</evidence>
<dbReference type="OrthoDB" id="3344043at2759"/>
<dbReference type="STRING" id="1745343.A0A2J6QE65"/>
<dbReference type="EMBL" id="KZ613472">
    <property type="protein sequence ID" value="PMD24538.1"/>
    <property type="molecule type" value="Genomic_DNA"/>
</dbReference>
<proteinExistence type="predicted"/>
<organism evidence="1 2">
    <name type="scientific">Hyaloscypha hepaticicola</name>
    <dbReference type="NCBI Taxonomy" id="2082293"/>
    <lineage>
        <taxon>Eukaryota</taxon>
        <taxon>Fungi</taxon>
        <taxon>Dikarya</taxon>
        <taxon>Ascomycota</taxon>
        <taxon>Pezizomycotina</taxon>
        <taxon>Leotiomycetes</taxon>
        <taxon>Helotiales</taxon>
        <taxon>Hyaloscyphaceae</taxon>
        <taxon>Hyaloscypha</taxon>
    </lineage>
</organism>
<dbReference type="AlphaFoldDB" id="A0A2J6QE65"/>
<protein>
    <submittedName>
        <fullName evidence="1">Uncharacterized protein</fullName>
    </submittedName>
</protein>
<sequence>MVDLLSKPINVTVGVLQRYSAGRVDPYTAVVGQAMCSRFRLAAVGRKRLDDALSSISAIGSLGDVLYFGFGAEDIVRSLSKTEEGAICLAICAALRDCYHEDVAVEVLLELARLTEVPGKYMPSSFEWKALLNACSGALATTTFALQAEQLMSLSQAPERLGAFNALEASPSALRSCTSPKSVAEALFAIARVTKGELKAITIVGGADTGWLAALSQWLCDCKVKVTRNDGSVVYQNVQDDEQVQLNFIFHAQGGSADLTSEHLKLSNQTFILDDFSQIFRDEGRWLNGHVVSGRVTWDRALSKAFMGDFRKLMEMPNAMGLVIGSAARIFGAIAASDDKIPLKYRAACSSYCTNSFGSGFIMNTIFWFPELAKLQKYMEKAVKTTLEAAQGSYEVGIQNLKTTCQCASCTSSYSGFQVDTGEEDIVIFCLVILAETIICLSRSLAHMEVAKELYPMRSGLEVAY</sequence>
<evidence type="ECO:0000313" key="2">
    <source>
        <dbReference type="Proteomes" id="UP000235672"/>
    </source>
</evidence>
<accession>A0A2J6QE65</accession>
<feature type="non-terminal residue" evidence="1">
    <location>
        <position position="465"/>
    </location>
</feature>